<comment type="caution">
    <text evidence="2">The sequence shown here is derived from an EMBL/GenBank/DDBJ whole genome shotgun (WGS) entry which is preliminary data.</text>
</comment>
<reference evidence="2 3" key="1">
    <citation type="journal article" date="2018" name="J. Allergy Clin. Immunol.">
        <title>High-quality assembly of Dermatophagoides pteronyssinus genome and transcriptome reveals a wide range of novel allergens.</title>
        <authorList>
            <person name="Liu X.Y."/>
            <person name="Yang K.Y."/>
            <person name="Wang M.Q."/>
            <person name="Kwok J.S."/>
            <person name="Zeng X."/>
            <person name="Yang Z."/>
            <person name="Xiao X.J."/>
            <person name="Lau C.P."/>
            <person name="Li Y."/>
            <person name="Huang Z.M."/>
            <person name="Ba J.G."/>
            <person name="Yim A.K."/>
            <person name="Ouyang C.Y."/>
            <person name="Ngai S.M."/>
            <person name="Chan T.F."/>
            <person name="Leung E.L."/>
            <person name="Liu L."/>
            <person name="Liu Z.G."/>
            <person name="Tsui S.K."/>
        </authorList>
    </citation>
    <scope>NUCLEOTIDE SEQUENCE [LARGE SCALE GENOMIC DNA]</scope>
    <source>
        <strain evidence="2">Derp</strain>
    </source>
</reference>
<organism evidence="2 3">
    <name type="scientific">Dermatophagoides pteronyssinus</name>
    <name type="common">European house dust mite</name>
    <dbReference type="NCBI Taxonomy" id="6956"/>
    <lineage>
        <taxon>Eukaryota</taxon>
        <taxon>Metazoa</taxon>
        <taxon>Ecdysozoa</taxon>
        <taxon>Arthropoda</taxon>
        <taxon>Chelicerata</taxon>
        <taxon>Arachnida</taxon>
        <taxon>Acari</taxon>
        <taxon>Acariformes</taxon>
        <taxon>Sarcoptiformes</taxon>
        <taxon>Astigmata</taxon>
        <taxon>Psoroptidia</taxon>
        <taxon>Analgoidea</taxon>
        <taxon>Pyroglyphidae</taxon>
        <taxon>Dermatophagoidinae</taxon>
        <taxon>Dermatophagoides</taxon>
    </lineage>
</organism>
<accession>A0ABQ8JA70</accession>
<name>A0ABQ8JA70_DERPT</name>
<dbReference type="PANTHER" id="PTHR37159">
    <property type="entry name" value="GH11867P"/>
    <property type="match status" value="1"/>
</dbReference>
<gene>
    <name evidence="2" type="ORF">DERP_005797</name>
</gene>
<dbReference type="Proteomes" id="UP000887458">
    <property type="component" value="Unassembled WGS sequence"/>
</dbReference>
<evidence type="ECO:0000313" key="2">
    <source>
        <dbReference type="EMBL" id="KAH9419290.1"/>
    </source>
</evidence>
<dbReference type="PANTHER" id="PTHR37159:SF1">
    <property type="entry name" value="GH11867P"/>
    <property type="match status" value="1"/>
</dbReference>
<evidence type="ECO:0000313" key="3">
    <source>
        <dbReference type="Proteomes" id="UP000887458"/>
    </source>
</evidence>
<dbReference type="EMBL" id="NJHN03000060">
    <property type="protein sequence ID" value="KAH9419290.1"/>
    <property type="molecule type" value="Genomic_DNA"/>
</dbReference>
<feature type="domain" description="ER-bound oxygenase mpaB/mpaB'/Rubber oxygenase catalytic" evidence="1">
    <location>
        <begin position="85"/>
        <end position="222"/>
    </location>
</feature>
<protein>
    <recommendedName>
        <fullName evidence="1">ER-bound oxygenase mpaB/mpaB'/Rubber oxygenase catalytic domain-containing protein</fullName>
    </recommendedName>
</protein>
<keyword evidence="3" id="KW-1185">Reference proteome</keyword>
<dbReference type="Pfam" id="PF09995">
    <property type="entry name" value="MPAB_Lcp_cat"/>
    <property type="match status" value="1"/>
</dbReference>
<proteinExistence type="predicted"/>
<evidence type="ECO:0000259" key="1">
    <source>
        <dbReference type="Pfam" id="PF09995"/>
    </source>
</evidence>
<sequence>MMDENSLYEHVRRRRLHVYENGPKFHGITPGLDASKPPEWYDPVAFKHAQKLFDKYQSILSLTSFMGLILGLMSDDEILRILLSTGNSETVDKLFTRYLSTIKHIEDWFRYDPFDTDSKSFKSLKMVRTMHCKVADKLNNNQTTNEQNAKQINQREMFLTQGAFFGLSALIPKQIGYHRFTQKDFHSIFHFWRVIGYCMGIEDEFNICNGSDEEVVEMCRQIYHEDSLLKIRQCAERYPMSRAVHNAFYGYIMTFSYSSMMHYLAPILNLDIRLYPLTTFTEWFEYQLFKLTMKKLYKYSWFIKLSNRHARNSTKNARKKRKKIVKKLQKQFPDQNFTLETYPFILDLNNNNKF</sequence>
<reference evidence="2 3" key="2">
    <citation type="journal article" date="2022" name="Mol. Biol. Evol.">
        <title>Comparative Genomics Reveals Insights into the Divergent Evolution of Astigmatic Mites and Household Pest Adaptations.</title>
        <authorList>
            <person name="Xiong Q."/>
            <person name="Wan A.T."/>
            <person name="Liu X."/>
            <person name="Fung C.S."/>
            <person name="Xiao X."/>
            <person name="Malainual N."/>
            <person name="Hou J."/>
            <person name="Wang L."/>
            <person name="Wang M."/>
            <person name="Yang K.Y."/>
            <person name="Cui Y."/>
            <person name="Leung E.L."/>
            <person name="Nong W."/>
            <person name="Shin S.K."/>
            <person name="Au S.W."/>
            <person name="Jeong K.Y."/>
            <person name="Chew F.T."/>
            <person name="Hui J.H."/>
            <person name="Leung T.F."/>
            <person name="Tungtrongchitr A."/>
            <person name="Zhong N."/>
            <person name="Liu Z."/>
            <person name="Tsui S.K."/>
        </authorList>
    </citation>
    <scope>NUCLEOTIDE SEQUENCE [LARGE SCALE GENOMIC DNA]</scope>
    <source>
        <strain evidence="2">Derp</strain>
    </source>
</reference>
<dbReference type="InterPro" id="IPR018713">
    <property type="entry name" value="MPAB/Lcp_cat_dom"/>
</dbReference>